<proteinExistence type="predicted"/>
<evidence type="ECO:0000313" key="3">
    <source>
        <dbReference type="Proteomes" id="UP001243330"/>
    </source>
</evidence>
<sequence>MEASDVAASVLDSLLAAFGRRIRPARSPAAQQRSFRVRSSETKAAGRALSSVTASGSVALDHGPDKQVGRSQESENDVWLDLNSGNRCKRRMFQPRSVLTGRVGRKPLKEPTEAHALSDGEHGLYTPVGFGGVIHRFFEPESMEREGLEALTGLGCRFEEKFRAEEGGPSTR</sequence>
<organism evidence="2 3">
    <name type="scientific">Colletotrichum chrysophilum</name>
    <dbReference type="NCBI Taxonomy" id="1836956"/>
    <lineage>
        <taxon>Eukaryota</taxon>
        <taxon>Fungi</taxon>
        <taxon>Dikarya</taxon>
        <taxon>Ascomycota</taxon>
        <taxon>Pezizomycotina</taxon>
        <taxon>Sordariomycetes</taxon>
        <taxon>Hypocreomycetidae</taxon>
        <taxon>Glomerellales</taxon>
        <taxon>Glomerellaceae</taxon>
        <taxon>Colletotrichum</taxon>
        <taxon>Colletotrichum gloeosporioides species complex</taxon>
    </lineage>
</organism>
<reference evidence="2" key="1">
    <citation type="submission" date="2023-01" db="EMBL/GenBank/DDBJ databases">
        <title>Colletotrichum chrysophilum M932 genome sequence.</title>
        <authorList>
            <person name="Baroncelli R."/>
        </authorList>
    </citation>
    <scope>NUCLEOTIDE SEQUENCE</scope>
    <source>
        <strain evidence="2">M932</strain>
    </source>
</reference>
<accession>A0AAD9AUA1</accession>
<name>A0AAD9AUA1_9PEZI</name>
<evidence type="ECO:0000313" key="2">
    <source>
        <dbReference type="EMBL" id="KAK1853857.1"/>
    </source>
</evidence>
<comment type="caution">
    <text evidence="2">The sequence shown here is derived from an EMBL/GenBank/DDBJ whole genome shotgun (WGS) entry which is preliminary data.</text>
</comment>
<evidence type="ECO:0000256" key="1">
    <source>
        <dbReference type="SAM" id="MobiDB-lite"/>
    </source>
</evidence>
<protein>
    <submittedName>
        <fullName evidence="2">Uncharacterized protein</fullName>
    </submittedName>
</protein>
<dbReference type="EMBL" id="JAQOWY010000047">
    <property type="protein sequence ID" value="KAK1853857.1"/>
    <property type="molecule type" value="Genomic_DNA"/>
</dbReference>
<gene>
    <name evidence="2" type="ORF">CCHR01_03510</name>
</gene>
<keyword evidence="3" id="KW-1185">Reference proteome</keyword>
<dbReference type="Proteomes" id="UP001243330">
    <property type="component" value="Unassembled WGS sequence"/>
</dbReference>
<feature type="region of interest" description="Disordered" evidence="1">
    <location>
        <begin position="22"/>
        <end position="77"/>
    </location>
</feature>
<dbReference type="AlphaFoldDB" id="A0AAD9AUA1"/>